<keyword evidence="14" id="KW-0472">Membrane</keyword>
<dbReference type="PANTHER" id="PTHR43447">
    <property type="entry name" value="ALPHA-AMYLASE"/>
    <property type="match status" value="1"/>
</dbReference>
<feature type="domain" description="CBM20" evidence="15">
    <location>
        <begin position="513"/>
        <end position="614"/>
    </location>
</feature>
<dbReference type="SMART" id="SM01065">
    <property type="entry name" value="CBM_2"/>
    <property type="match status" value="1"/>
</dbReference>
<gene>
    <name evidence="16" type="ORF">TL08_13470</name>
</gene>
<comment type="cofactor">
    <cofactor evidence="2">
        <name>Ca(2+)</name>
        <dbReference type="ChEBI" id="CHEBI:29108"/>
    </cofactor>
</comment>
<keyword evidence="6" id="KW-0479">Metal-binding</keyword>
<sequence>MRSNPRPRIGSARTAAPDARRTTRRRRSIGALFAGAMAMVMTIGAAVPALAESRSEASQAAGTVSAEPALAPPGDKDVTAVLFEQTFASVSRACTEVLGPKGYGYVQVSPPQERIQGSQWWTAYQPVSYRIAGPLGDRAAFQSMIGACNDAGVEVIVDAVVNHMSAGSGTGTGGTQYSKYDYPGHYQDQDFHGCRRDIDNYNDRYNVQQCELVGLSDLNTSSEYVRSEIAEYLDDLIGMGVAGFRVDAVKHIDTDDLRAIKDRLSDPGVYWVQEAIYGAGEAVSPSEYLQNGDVQEFRYATDLKRVFNNENLAYLENFGEAWGYMPSAQSGVFVTNHDTERNGSTLSYKDQANFTLANVFMLAHPFGTPSVHSGYDFSNHDAGAPNGGEVSACYTDGWGCQHAWPQIANMVGFRNAAGDTAVTHWWDNGNDAIAFGRGDRAFVAINQENGGLTQTFQTGLPAGTYCDVQHGGPTGSGGCTGPTYTVDGDGRFTATIGARDAVALHVGATGSPAPEPGRGGASFSVTASTVFGENIFVVGDRAELGSWNPAAALPLSAADYPRWTRDVALPAGVVAQYKYLRKDASGAVTWEQGGNRSLTVPATGTIRLTDSWRS</sequence>
<evidence type="ECO:0000256" key="7">
    <source>
        <dbReference type="ARBA" id="ARBA00022801"/>
    </source>
</evidence>
<dbReference type="CDD" id="cd11317">
    <property type="entry name" value="AmyAc_bac_euk_AmyA"/>
    <property type="match status" value="1"/>
</dbReference>
<accession>A0AAC9MXP8</accession>
<dbReference type="InterPro" id="IPR006047">
    <property type="entry name" value="GH13_cat_dom"/>
</dbReference>
<dbReference type="Proteomes" id="UP000095210">
    <property type="component" value="Chromosome"/>
</dbReference>
<dbReference type="SMART" id="SM00632">
    <property type="entry name" value="Aamy_C"/>
    <property type="match status" value="1"/>
</dbReference>
<keyword evidence="17" id="KW-1185">Reference proteome</keyword>
<dbReference type="InterPro" id="IPR031319">
    <property type="entry name" value="A-amylase_C"/>
</dbReference>
<comment type="similarity">
    <text evidence="3 11">Belongs to the glycosyl hydrolase 13 family.</text>
</comment>
<dbReference type="Pfam" id="PF00128">
    <property type="entry name" value="Alpha-amylase"/>
    <property type="match status" value="1"/>
</dbReference>
<evidence type="ECO:0000256" key="4">
    <source>
        <dbReference type="ARBA" id="ARBA00012595"/>
    </source>
</evidence>
<reference evidence="17" key="1">
    <citation type="submission" date="2016-03" db="EMBL/GenBank/DDBJ databases">
        <title>Complete genome sequence of the type strain Actinoalloteichus hymeniacidonis DSM 45092.</title>
        <authorList>
            <person name="Schaffert L."/>
            <person name="Albersmeier A."/>
            <person name="Winkler A."/>
            <person name="Kalinowski J."/>
            <person name="Zotchev S."/>
            <person name="Ruckert C."/>
        </authorList>
    </citation>
    <scope>NUCLEOTIDE SEQUENCE [LARGE SCALE GENOMIC DNA]</scope>
    <source>
        <strain evidence="17">HPA177(T) (DSM 45092(T))</strain>
    </source>
</reference>
<comment type="catalytic activity">
    <reaction evidence="1 12">
        <text>Endohydrolysis of (1-&gt;4)-alpha-D-glucosidic linkages in polysaccharides containing three or more (1-&gt;4)-alpha-linked D-glucose units.</text>
        <dbReference type="EC" id="3.2.1.1"/>
    </reaction>
</comment>
<dbReference type="PRINTS" id="PR00110">
    <property type="entry name" value="ALPHAAMYLASE"/>
</dbReference>
<dbReference type="RefSeq" id="WP_236750813.1">
    <property type="nucleotide sequence ID" value="NZ_CP014859.1"/>
</dbReference>
<evidence type="ECO:0000256" key="5">
    <source>
        <dbReference type="ARBA" id="ARBA00017303"/>
    </source>
</evidence>
<evidence type="ECO:0000256" key="14">
    <source>
        <dbReference type="SAM" id="Phobius"/>
    </source>
</evidence>
<organism evidence="16 17">
    <name type="scientific">Actinoalloteichus hymeniacidonis</name>
    <dbReference type="NCBI Taxonomy" id="340345"/>
    <lineage>
        <taxon>Bacteria</taxon>
        <taxon>Bacillati</taxon>
        <taxon>Actinomycetota</taxon>
        <taxon>Actinomycetes</taxon>
        <taxon>Pseudonocardiales</taxon>
        <taxon>Pseudonocardiaceae</taxon>
        <taxon>Actinoalloteichus</taxon>
    </lineage>
</organism>
<dbReference type="InterPro" id="IPR002044">
    <property type="entry name" value="CBM20"/>
</dbReference>
<dbReference type="InterPro" id="IPR017853">
    <property type="entry name" value="GH"/>
</dbReference>
<dbReference type="PROSITE" id="PS51166">
    <property type="entry name" value="CBM20"/>
    <property type="match status" value="1"/>
</dbReference>
<dbReference type="EC" id="3.2.1.1" evidence="4 12"/>
<evidence type="ECO:0000256" key="12">
    <source>
        <dbReference type="RuleBase" id="RU361134"/>
    </source>
</evidence>
<dbReference type="Gene3D" id="2.60.40.10">
    <property type="entry name" value="Immunoglobulins"/>
    <property type="match status" value="1"/>
</dbReference>
<dbReference type="GO" id="GO:0005975">
    <property type="term" value="P:carbohydrate metabolic process"/>
    <property type="evidence" value="ECO:0007669"/>
    <property type="project" value="InterPro"/>
</dbReference>
<keyword evidence="14" id="KW-1133">Transmembrane helix</keyword>
<evidence type="ECO:0000259" key="15">
    <source>
        <dbReference type="PROSITE" id="PS51166"/>
    </source>
</evidence>
<evidence type="ECO:0000256" key="10">
    <source>
        <dbReference type="ARBA" id="ARBA00023295"/>
    </source>
</evidence>
<dbReference type="AlphaFoldDB" id="A0AAC9MXP8"/>
<feature type="transmembrane region" description="Helical" evidence="14">
    <location>
        <begin position="29"/>
        <end position="51"/>
    </location>
</feature>
<feature type="region of interest" description="Disordered" evidence="13">
    <location>
        <begin position="1"/>
        <end position="26"/>
    </location>
</feature>
<dbReference type="SUPFAM" id="SSF51445">
    <property type="entry name" value="(Trans)glycosidases"/>
    <property type="match status" value="1"/>
</dbReference>
<evidence type="ECO:0000256" key="11">
    <source>
        <dbReference type="RuleBase" id="RU003615"/>
    </source>
</evidence>
<keyword evidence="14" id="KW-0812">Transmembrane</keyword>
<dbReference type="InterPro" id="IPR013780">
    <property type="entry name" value="Glyco_hydro_b"/>
</dbReference>
<dbReference type="EMBL" id="CP014859">
    <property type="protein sequence ID" value="AOS63508.1"/>
    <property type="molecule type" value="Genomic_DNA"/>
</dbReference>
<dbReference type="GO" id="GO:0046872">
    <property type="term" value="F:metal ion binding"/>
    <property type="evidence" value="ECO:0007669"/>
    <property type="project" value="UniProtKB-KW"/>
</dbReference>
<dbReference type="InterPro" id="IPR013783">
    <property type="entry name" value="Ig-like_fold"/>
</dbReference>
<dbReference type="GO" id="GO:0004556">
    <property type="term" value="F:alpha-amylase activity"/>
    <property type="evidence" value="ECO:0007669"/>
    <property type="project" value="UniProtKB-UniRule"/>
</dbReference>
<evidence type="ECO:0000256" key="8">
    <source>
        <dbReference type="ARBA" id="ARBA00022837"/>
    </source>
</evidence>
<keyword evidence="8" id="KW-0106">Calcium</keyword>
<dbReference type="Pfam" id="PF02806">
    <property type="entry name" value="Alpha-amylase_C"/>
    <property type="match status" value="1"/>
</dbReference>
<dbReference type="KEGG" id="ahm:TL08_13470"/>
<dbReference type="Gene3D" id="2.60.40.1180">
    <property type="entry name" value="Golgi alpha-mannosidase II"/>
    <property type="match status" value="1"/>
</dbReference>
<proteinExistence type="inferred from homology"/>
<dbReference type="InterPro" id="IPR006046">
    <property type="entry name" value="Alpha_amylase"/>
</dbReference>
<protein>
    <recommendedName>
        <fullName evidence="5 12">Alpha-amylase</fullName>
        <ecNumber evidence="4 12">3.2.1.1</ecNumber>
    </recommendedName>
</protein>
<evidence type="ECO:0000256" key="1">
    <source>
        <dbReference type="ARBA" id="ARBA00000548"/>
    </source>
</evidence>
<evidence type="ECO:0000256" key="2">
    <source>
        <dbReference type="ARBA" id="ARBA00001913"/>
    </source>
</evidence>
<dbReference type="SUPFAM" id="SSF51011">
    <property type="entry name" value="Glycosyl hydrolase domain"/>
    <property type="match status" value="1"/>
</dbReference>
<keyword evidence="9 12" id="KW-0119">Carbohydrate metabolism</keyword>
<dbReference type="InterPro" id="IPR013784">
    <property type="entry name" value="Carb-bd-like_fold"/>
</dbReference>
<evidence type="ECO:0000256" key="6">
    <source>
        <dbReference type="ARBA" id="ARBA00022723"/>
    </source>
</evidence>
<keyword evidence="10 12" id="KW-0326">Glycosidase</keyword>
<name>A0AAC9MXP8_9PSEU</name>
<dbReference type="FunFam" id="2.60.40.10:FF:000552">
    <property type="entry name" value="Related to glucoamylase"/>
    <property type="match status" value="1"/>
</dbReference>
<dbReference type="Pfam" id="PF00686">
    <property type="entry name" value="CBM_20"/>
    <property type="match status" value="1"/>
</dbReference>
<keyword evidence="7 12" id="KW-0378">Hydrolase</keyword>
<evidence type="ECO:0000256" key="3">
    <source>
        <dbReference type="ARBA" id="ARBA00008061"/>
    </source>
</evidence>
<dbReference type="SMART" id="SM00642">
    <property type="entry name" value="Aamy"/>
    <property type="match status" value="1"/>
</dbReference>
<dbReference type="GO" id="GO:2001070">
    <property type="term" value="F:starch binding"/>
    <property type="evidence" value="ECO:0007669"/>
    <property type="project" value="InterPro"/>
</dbReference>
<dbReference type="SUPFAM" id="SSF49452">
    <property type="entry name" value="Starch-binding domain-like"/>
    <property type="match status" value="1"/>
</dbReference>
<dbReference type="Gene3D" id="3.20.20.80">
    <property type="entry name" value="Glycosidases"/>
    <property type="match status" value="1"/>
</dbReference>
<evidence type="ECO:0000313" key="17">
    <source>
        <dbReference type="Proteomes" id="UP000095210"/>
    </source>
</evidence>
<evidence type="ECO:0000256" key="13">
    <source>
        <dbReference type="SAM" id="MobiDB-lite"/>
    </source>
</evidence>
<evidence type="ECO:0000256" key="9">
    <source>
        <dbReference type="ARBA" id="ARBA00023277"/>
    </source>
</evidence>
<dbReference type="InterPro" id="IPR006048">
    <property type="entry name" value="A-amylase/branching_C"/>
</dbReference>
<evidence type="ECO:0000313" key="16">
    <source>
        <dbReference type="EMBL" id="AOS63508.1"/>
    </source>
</evidence>